<evidence type="ECO:0000313" key="3">
    <source>
        <dbReference type="Proteomes" id="UP000027647"/>
    </source>
</evidence>
<dbReference type="AlphaFoldDB" id="A0A074M7L7"/>
<feature type="chain" id="PRO_5001696806" evidence="1">
    <location>
        <begin position="27"/>
        <end position="141"/>
    </location>
</feature>
<dbReference type="RefSeq" id="WP_034960551.1">
    <property type="nucleotide sequence ID" value="NZ_JMIW01000005.1"/>
</dbReference>
<evidence type="ECO:0000313" key="2">
    <source>
        <dbReference type="EMBL" id="KEO89409.1"/>
    </source>
</evidence>
<comment type="caution">
    <text evidence="2">The sequence shown here is derived from an EMBL/GenBank/DDBJ whole genome shotgun (WGS) entry which is preliminary data.</text>
</comment>
<reference evidence="2 3" key="1">
    <citation type="submission" date="2014-04" db="EMBL/GenBank/DDBJ databases">
        <title>A comprehensive comparison of genomes of Erythrobacter spp. strains.</title>
        <authorList>
            <person name="Zheng Q."/>
        </authorList>
    </citation>
    <scope>NUCLEOTIDE SEQUENCE [LARGE SCALE GENOMIC DNA]</scope>
    <source>
        <strain evidence="2 3">DSM 6997</strain>
    </source>
</reference>
<feature type="signal peptide" evidence="1">
    <location>
        <begin position="1"/>
        <end position="26"/>
    </location>
</feature>
<keyword evidence="3" id="KW-1185">Reference proteome</keyword>
<gene>
    <name evidence="2" type="ORF">EH31_12240</name>
</gene>
<dbReference type="STRING" id="1044.EH31_12240"/>
<name>A0A074M7L7_ERYLO</name>
<dbReference type="OrthoDB" id="7429089at2"/>
<dbReference type="EMBL" id="JMIW01000005">
    <property type="protein sequence ID" value="KEO89409.1"/>
    <property type="molecule type" value="Genomic_DNA"/>
</dbReference>
<dbReference type="Proteomes" id="UP000027647">
    <property type="component" value="Unassembled WGS sequence"/>
</dbReference>
<proteinExistence type="predicted"/>
<keyword evidence="1" id="KW-0732">Signal</keyword>
<organism evidence="2 3">
    <name type="scientific">Erythrobacter longus</name>
    <dbReference type="NCBI Taxonomy" id="1044"/>
    <lineage>
        <taxon>Bacteria</taxon>
        <taxon>Pseudomonadati</taxon>
        <taxon>Pseudomonadota</taxon>
        <taxon>Alphaproteobacteria</taxon>
        <taxon>Sphingomonadales</taxon>
        <taxon>Erythrobacteraceae</taxon>
        <taxon>Erythrobacter/Porphyrobacter group</taxon>
        <taxon>Erythrobacter</taxon>
    </lineage>
</organism>
<accession>A0A074M7L7</accession>
<protein>
    <submittedName>
        <fullName evidence="2">Uncharacterized protein</fullName>
    </submittedName>
</protein>
<sequence>MITKSSKLAVLPVIALLGGAAVTASAQDETSALMLPSSEFAPMQRFDTNYEKPKDMAEFYVQMLGLSARDAEYEEGRNPRNNRHKVVIATVEGIDDPKVNAVQWRLELKAESGGWEAVEAGLRRKCQNGPNTNQWTREVCP</sequence>
<evidence type="ECO:0000256" key="1">
    <source>
        <dbReference type="SAM" id="SignalP"/>
    </source>
</evidence>